<dbReference type="InterPro" id="IPR004506">
    <property type="entry name" value="MnmA-like"/>
</dbReference>
<dbReference type="GO" id="GO:0002143">
    <property type="term" value="P:tRNA wobble position uridine thiolation"/>
    <property type="evidence" value="ECO:0007669"/>
    <property type="project" value="TreeGrafter"/>
</dbReference>
<feature type="site" description="Interaction with tRNA" evidence="9">
    <location>
        <position position="118"/>
    </location>
</feature>
<dbReference type="PANTHER" id="PTHR11933">
    <property type="entry name" value="TRNA 5-METHYLAMINOMETHYL-2-THIOURIDYLATE -METHYLTRANSFERASE"/>
    <property type="match status" value="1"/>
</dbReference>
<dbReference type="Pfam" id="PF20258">
    <property type="entry name" value="tRNA_Me_trans_C"/>
    <property type="match status" value="1"/>
</dbReference>
<proteinExistence type="inferred from homology"/>
<dbReference type="PANTHER" id="PTHR11933:SF5">
    <property type="entry name" value="MITOCHONDRIAL TRNA-SPECIFIC 2-THIOURIDYLASE 1"/>
    <property type="match status" value="1"/>
</dbReference>
<feature type="region of interest" description="Interaction with tRNA" evidence="9">
    <location>
        <begin position="135"/>
        <end position="137"/>
    </location>
</feature>
<dbReference type="CDD" id="cd01998">
    <property type="entry name" value="MnmA_TRMU-like"/>
    <property type="match status" value="1"/>
</dbReference>
<reference evidence="12 13" key="1">
    <citation type="submission" date="2018-04" db="EMBL/GenBank/DDBJ databases">
        <title>Novel Campyloabacter and Helicobacter Species and Strains.</title>
        <authorList>
            <person name="Mannion A.J."/>
            <person name="Shen Z."/>
            <person name="Fox J.G."/>
        </authorList>
    </citation>
    <scope>NUCLEOTIDE SEQUENCE [LARGE SCALE GENOMIC DNA]</scope>
    <source>
        <strain evidence="12 13">MIT 99-5101</strain>
    </source>
</reference>
<dbReference type="GO" id="GO:0103016">
    <property type="term" value="F:tRNA-uridine 2-sulfurtransferase activity"/>
    <property type="evidence" value="ECO:0007669"/>
    <property type="project" value="UniProtKB-EC"/>
</dbReference>
<feature type="site" description="Interaction with tRNA" evidence="9">
    <location>
        <position position="334"/>
    </location>
</feature>
<dbReference type="Gene3D" id="3.40.50.620">
    <property type="entry name" value="HUPs"/>
    <property type="match status" value="1"/>
</dbReference>
<comment type="similarity">
    <text evidence="9">Belongs to the MnmA/TRMU family.</text>
</comment>
<evidence type="ECO:0000256" key="4">
    <source>
        <dbReference type="ARBA" id="ARBA00022741"/>
    </source>
</evidence>
<dbReference type="InterPro" id="IPR014729">
    <property type="entry name" value="Rossmann-like_a/b/a_fold"/>
</dbReference>
<dbReference type="Pfam" id="PF20259">
    <property type="entry name" value="tRNA_Me_trans_M"/>
    <property type="match status" value="1"/>
</dbReference>
<dbReference type="HAMAP" id="MF_00144">
    <property type="entry name" value="tRNA_thiouridyl_MnmA"/>
    <property type="match status" value="1"/>
</dbReference>
<dbReference type="NCBIfam" id="NF001138">
    <property type="entry name" value="PRK00143.1"/>
    <property type="match status" value="1"/>
</dbReference>
<organism evidence="12 13">
    <name type="scientific">Helicobacter ganmani</name>
    <dbReference type="NCBI Taxonomy" id="60246"/>
    <lineage>
        <taxon>Bacteria</taxon>
        <taxon>Pseudomonadati</taxon>
        <taxon>Campylobacterota</taxon>
        <taxon>Epsilonproteobacteria</taxon>
        <taxon>Campylobacterales</taxon>
        <taxon>Helicobacteraceae</taxon>
        <taxon>Helicobacter</taxon>
    </lineage>
</organism>
<gene>
    <name evidence="9" type="primary">mnmA</name>
    <name evidence="12" type="ORF">CQA43_03960</name>
</gene>
<dbReference type="InterPro" id="IPR046884">
    <property type="entry name" value="MnmA-like_central"/>
</dbReference>
<name>A0A3D8IDR4_9HELI</name>
<feature type="binding site" evidence="9">
    <location>
        <begin position="7"/>
        <end position="14"/>
    </location>
    <ligand>
        <name>ATP</name>
        <dbReference type="ChEBI" id="CHEBI:30616"/>
    </ligand>
</feature>
<dbReference type="RefSeq" id="WP_115551320.1">
    <property type="nucleotide sequence ID" value="NZ_CAONBV010000006.1"/>
</dbReference>
<keyword evidence="3 9" id="KW-0819">tRNA processing</keyword>
<feature type="active site" description="Nucleophile" evidence="9">
    <location>
        <position position="93"/>
    </location>
</feature>
<evidence type="ECO:0000256" key="3">
    <source>
        <dbReference type="ARBA" id="ARBA00022694"/>
    </source>
</evidence>
<keyword evidence="9" id="KW-0963">Cytoplasm</keyword>
<evidence type="ECO:0000259" key="10">
    <source>
        <dbReference type="Pfam" id="PF20258"/>
    </source>
</evidence>
<evidence type="ECO:0000313" key="12">
    <source>
        <dbReference type="EMBL" id="RDU63292.1"/>
    </source>
</evidence>
<comment type="subcellular location">
    <subcellularLocation>
        <location evidence="9">Cytoplasm</location>
    </subcellularLocation>
</comment>
<dbReference type="Proteomes" id="UP000256650">
    <property type="component" value="Unassembled WGS sequence"/>
</dbReference>
<feature type="binding site" evidence="9">
    <location>
        <position position="33"/>
    </location>
    <ligand>
        <name>ATP</name>
        <dbReference type="ChEBI" id="CHEBI:30616"/>
    </ligand>
</feature>
<keyword evidence="6 9" id="KW-0694">RNA-binding</keyword>
<keyword evidence="4 9" id="KW-0547">Nucleotide-binding</keyword>
<keyword evidence="1 9" id="KW-0820">tRNA-binding</keyword>
<keyword evidence="5 9" id="KW-0067">ATP-binding</keyword>
<comment type="caution">
    <text evidence="9">Lacks conserved residue(s) required for the propagation of feature annotation.</text>
</comment>
<feature type="domain" description="tRNA-specific 2-thiouridylase MnmA-like C-terminal" evidence="10">
    <location>
        <begin position="269"/>
        <end position="350"/>
    </location>
</feature>
<dbReference type="EMBL" id="NXLS01000003">
    <property type="protein sequence ID" value="RDU63292.1"/>
    <property type="molecule type" value="Genomic_DNA"/>
</dbReference>
<comment type="catalytic activity">
    <reaction evidence="8 9">
        <text>S-sulfanyl-L-cysteinyl-[protein] + uridine(34) in tRNA + AH2 + ATP = 2-thiouridine(34) in tRNA + L-cysteinyl-[protein] + A + AMP + diphosphate + H(+)</text>
        <dbReference type="Rhea" id="RHEA:47032"/>
        <dbReference type="Rhea" id="RHEA-COMP:10131"/>
        <dbReference type="Rhea" id="RHEA-COMP:11726"/>
        <dbReference type="Rhea" id="RHEA-COMP:11727"/>
        <dbReference type="Rhea" id="RHEA-COMP:11728"/>
        <dbReference type="ChEBI" id="CHEBI:13193"/>
        <dbReference type="ChEBI" id="CHEBI:15378"/>
        <dbReference type="ChEBI" id="CHEBI:17499"/>
        <dbReference type="ChEBI" id="CHEBI:29950"/>
        <dbReference type="ChEBI" id="CHEBI:30616"/>
        <dbReference type="ChEBI" id="CHEBI:33019"/>
        <dbReference type="ChEBI" id="CHEBI:61963"/>
        <dbReference type="ChEBI" id="CHEBI:65315"/>
        <dbReference type="ChEBI" id="CHEBI:87170"/>
        <dbReference type="ChEBI" id="CHEBI:456215"/>
        <dbReference type="EC" id="2.8.1.13"/>
    </reaction>
</comment>
<evidence type="ECO:0000256" key="1">
    <source>
        <dbReference type="ARBA" id="ARBA00022555"/>
    </source>
</evidence>
<comment type="caution">
    <text evidence="12">The sequence shown here is derived from an EMBL/GenBank/DDBJ whole genome shotgun (WGS) entry which is preliminary data.</text>
</comment>
<evidence type="ECO:0000256" key="9">
    <source>
        <dbReference type="HAMAP-Rule" id="MF_00144"/>
    </source>
</evidence>
<accession>A0A3D8IDR4</accession>
<dbReference type="OrthoDB" id="9800696at2"/>
<feature type="region of interest" description="Interaction with tRNA" evidence="9">
    <location>
        <begin position="294"/>
        <end position="295"/>
    </location>
</feature>
<feature type="active site" description="Cysteine persulfide intermediate" evidence="9">
    <location>
        <position position="188"/>
    </location>
</feature>
<dbReference type="GO" id="GO:0005737">
    <property type="term" value="C:cytoplasm"/>
    <property type="evidence" value="ECO:0007669"/>
    <property type="project" value="UniProtKB-SubCell"/>
</dbReference>
<evidence type="ECO:0000256" key="2">
    <source>
        <dbReference type="ARBA" id="ARBA00022679"/>
    </source>
</evidence>
<evidence type="ECO:0000256" key="5">
    <source>
        <dbReference type="ARBA" id="ARBA00022840"/>
    </source>
</evidence>
<dbReference type="InterPro" id="IPR023382">
    <property type="entry name" value="MnmA-like_central_sf"/>
</dbReference>
<keyword evidence="7" id="KW-1015">Disulfide bond</keyword>
<feature type="binding site" evidence="9">
    <location>
        <position position="117"/>
    </location>
    <ligand>
        <name>ATP</name>
        <dbReference type="ChEBI" id="CHEBI:30616"/>
    </ligand>
</feature>
<dbReference type="Pfam" id="PF03054">
    <property type="entry name" value="tRNA_Me_trans"/>
    <property type="match status" value="1"/>
</dbReference>
<evidence type="ECO:0000259" key="11">
    <source>
        <dbReference type="Pfam" id="PF20259"/>
    </source>
</evidence>
<dbReference type="SUPFAM" id="SSF52402">
    <property type="entry name" value="Adenine nucleotide alpha hydrolases-like"/>
    <property type="match status" value="1"/>
</dbReference>
<keyword evidence="2 9" id="KW-0808">Transferase</keyword>
<comment type="function">
    <text evidence="9">Catalyzes the 2-thiolation of uridine at the wobble position (U34) of tRNA, leading to the formation of s(2)U34.</text>
</comment>
<evidence type="ECO:0000256" key="6">
    <source>
        <dbReference type="ARBA" id="ARBA00022884"/>
    </source>
</evidence>
<dbReference type="AlphaFoldDB" id="A0A3D8IDR4"/>
<evidence type="ECO:0000256" key="7">
    <source>
        <dbReference type="ARBA" id="ARBA00023157"/>
    </source>
</evidence>
<dbReference type="NCBIfam" id="TIGR00420">
    <property type="entry name" value="trmU"/>
    <property type="match status" value="1"/>
</dbReference>
<dbReference type="EC" id="2.8.1.13" evidence="9"/>
<sequence length="351" mass="39850">MKKVLLLMSGGVDSSYCAYLLQKQGYFVYGVYLKLHDKEAKHQYYEANIKRCAEALGITYAIIDERELFKKSVYDYFVESYAKGQTPNPCALCNPLVKFGIAFRLAEQLGYDYVATGHYAQVKEGKIAQGIDTTKDQSYFLFGLKKEWIPRILFPLGDKRKQEIKPIALKELPWLGTLESYKDSQEICFVENTYIDILEKHYNVESPGVVLDTQGKEIGTHKGYMQYTIGKRKGFTIKGALNPHYVLKINPQENTIVAGEKDELATYQVRAINFSVPKEMFAEQQALECEVKIRYKSHKVKARVQLIQEDSEGKKQEILLANLQEPAFGVASGQALVLYEDDKVLGGGFIV</sequence>
<evidence type="ECO:0000256" key="8">
    <source>
        <dbReference type="ARBA" id="ARBA00051542"/>
    </source>
</evidence>
<dbReference type="FunFam" id="2.30.30.280:FF:000001">
    <property type="entry name" value="tRNA-specific 2-thiouridylase MnmA"/>
    <property type="match status" value="1"/>
</dbReference>
<keyword evidence="13" id="KW-1185">Reference proteome</keyword>
<feature type="domain" description="tRNA-specific 2-thiouridylase MnmA-like central" evidence="11">
    <location>
        <begin position="196"/>
        <end position="259"/>
    </location>
</feature>
<dbReference type="InterPro" id="IPR046885">
    <property type="entry name" value="MnmA-like_C"/>
</dbReference>
<protein>
    <recommendedName>
        <fullName evidence="9">tRNA-specific 2-thiouridylase MnmA</fullName>
        <ecNumber evidence="9">2.8.1.13</ecNumber>
    </recommendedName>
</protein>
<dbReference type="Gene3D" id="2.30.30.280">
    <property type="entry name" value="Adenine nucleotide alpha hydrolases-like domains"/>
    <property type="match status" value="1"/>
</dbReference>
<evidence type="ECO:0000313" key="13">
    <source>
        <dbReference type="Proteomes" id="UP000256650"/>
    </source>
</evidence>
<dbReference type="GO" id="GO:0000049">
    <property type="term" value="F:tRNA binding"/>
    <property type="evidence" value="ECO:0007669"/>
    <property type="project" value="UniProtKB-KW"/>
</dbReference>
<dbReference type="Gene3D" id="2.40.30.10">
    <property type="entry name" value="Translation factors"/>
    <property type="match status" value="1"/>
</dbReference>
<dbReference type="GeneID" id="82535438"/>
<dbReference type="GO" id="GO:0005524">
    <property type="term" value="F:ATP binding"/>
    <property type="evidence" value="ECO:0007669"/>
    <property type="project" value="UniProtKB-KW"/>
</dbReference>